<reference evidence="8 9" key="1">
    <citation type="submission" date="2018-08" db="EMBL/GenBank/DDBJ databases">
        <title>Thalassotalea euphylliae genome.</title>
        <authorList>
            <person name="Summers S."/>
            <person name="Rice S.A."/>
            <person name="Freckelton M.L."/>
            <person name="Nedved B.T."/>
            <person name="Hadfield M.G."/>
        </authorList>
    </citation>
    <scope>NUCLEOTIDE SEQUENCE [LARGE SCALE GENOMIC DNA]</scope>
    <source>
        <strain evidence="8 9">H1</strain>
    </source>
</reference>
<proteinExistence type="predicted"/>
<accession>A0A3E0TWD3</accession>
<evidence type="ECO:0000256" key="1">
    <source>
        <dbReference type="ARBA" id="ARBA00004162"/>
    </source>
</evidence>
<dbReference type="Pfam" id="PF04024">
    <property type="entry name" value="PspC"/>
    <property type="match status" value="1"/>
</dbReference>
<dbReference type="OrthoDB" id="5772680at2"/>
<name>A0A3E0TWD3_9GAMM</name>
<dbReference type="PANTHER" id="PTHR33885">
    <property type="entry name" value="PHAGE SHOCK PROTEIN C"/>
    <property type="match status" value="1"/>
</dbReference>
<gene>
    <name evidence="8" type="ORF">DXX93_02350</name>
</gene>
<organism evidence="8 9">
    <name type="scientific">Thalassotalea euphylliae</name>
    <dbReference type="NCBI Taxonomy" id="1655234"/>
    <lineage>
        <taxon>Bacteria</taxon>
        <taxon>Pseudomonadati</taxon>
        <taxon>Pseudomonadota</taxon>
        <taxon>Gammaproteobacteria</taxon>
        <taxon>Alteromonadales</taxon>
        <taxon>Colwelliaceae</taxon>
        <taxon>Thalassotalea</taxon>
    </lineage>
</organism>
<evidence type="ECO:0000256" key="3">
    <source>
        <dbReference type="ARBA" id="ARBA00022692"/>
    </source>
</evidence>
<sequence length="70" mass="7737">MSYKASYLTKKQLTKDVLHKKVSGVCAGLARYYNWPRWGIRVAVILALITFPVATGVAYLVAALLLPTRA</sequence>
<dbReference type="InterPro" id="IPR007168">
    <property type="entry name" value="Phageshock_PspC_N"/>
</dbReference>
<evidence type="ECO:0000256" key="4">
    <source>
        <dbReference type="ARBA" id="ARBA00022989"/>
    </source>
</evidence>
<evidence type="ECO:0000256" key="5">
    <source>
        <dbReference type="ARBA" id="ARBA00023136"/>
    </source>
</evidence>
<dbReference type="RefSeq" id="WP_116009803.1">
    <property type="nucleotide sequence ID" value="NZ_QUOU01000001.1"/>
</dbReference>
<comment type="caution">
    <text evidence="8">The sequence shown here is derived from an EMBL/GenBank/DDBJ whole genome shotgun (WGS) entry which is preliminary data.</text>
</comment>
<keyword evidence="4 6" id="KW-1133">Transmembrane helix</keyword>
<dbReference type="InterPro" id="IPR052027">
    <property type="entry name" value="PspC"/>
</dbReference>
<evidence type="ECO:0000313" key="9">
    <source>
        <dbReference type="Proteomes" id="UP000256478"/>
    </source>
</evidence>
<evidence type="ECO:0000259" key="7">
    <source>
        <dbReference type="Pfam" id="PF04024"/>
    </source>
</evidence>
<dbReference type="Proteomes" id="UP000256478">
    <property type="component" value="Unassembled WGS sequence"/>
</dbReference>
<keyword evidence="3 6" id="KW-0812">Transmembrane</keyword>
<feature type="domain" description="Phage shock protein PspC N-terminal" evidence="7">
    <location>
        <begin position="11"/>
        <end position="68"/>
    </location>
</feature>
<comment type="subcellular location">
    <subcellularLocation>
        <location evidence="1">Cell membrane</location>
        <topology evidence="1">Single-pass membrane protein</topology>
    </subcellularLocation>
</comment>
<dbReference type="GO" id="GO:0005886">
    <property type="term" value="C:plasma membrane"/>
    <property type="evidence" value="ECO:0007669"/>
    <property type="project" value="UniProtKB-SubCell"/>
</dbReference>
<evidence type="ECO:0000256" key="6">
    <source>
        <dbReference type="SAM" id="Phobius"/>
    </source>
</evidence>
<evidence type="ECO:0000313" key="8">
    <source>
        <dbReference type="EMBL" id="REL28779.1"/>
    </source>
</evidence>
<dbReference type="AlphaFoldDB" id="A0A3E0TWD3"/>
<evidence type="ECO:0000256" key="2">
    <source>
        <dbReference type="ARBA" id="ARBA00022475"/>
    </source>
</evidence>
<keyword evidence="2" id="KW-1003">Cell membrane</keyword>
<keyword evidence="5 6" id="KW-0472">Membrane</keyword>
<feature type="transmembrane region" description="Helical" evidence="6">
    <location>
        <begin position="38"/>
        <end position="66"/>
    </location>
</feature>
<dbReference type="EMBL" id="QUOU01000001">
    <property type="protein sequence ID" value="REL28779.1"/>
    <property type="molecule type" value="Genomic_DNA"/>
</dbReference>
<protein>
    <submittedName>
        <fullName evidence="8">PspC domain-containing protein</fullName>
    </submittedName>
</protein>
<dbReference type="PANTHER" id="PTHR33885:SF3">
    <property type="entry name" value="PHAGE SHOCK PROTEIN C"/>
    <property type="match status" value="1"/>
</dbReference>